<name>A0A9C6WPF5_FRAOC</name>
<dbReference type="PANTHER" id="PTHR31912:SF34">
    <property type="entry name" value="NOTOCHORD-RELATED PROTEIN"/>
    <property type="match status" value="1"/>
</dbReference>
<evidence type="ECO:0000256" key="1">
    <source>
        <dbReference type="PROSITE-ProRule" id="PRU00042"/>
    </source>
</evidence>
<dbReference type="GO" id="GO:0008270">
    <property type="term" value="F:zinc ion binding"/>
    <property type="evidence" value="ECO:0007669"/>
    <property type="project" value="UniProtKB-KW"/>
</dbReference>
<dbReference type="AlphaFoldDB" id="A0A9C6WPF5"/>
<keyword evidence="4" id="KW-1185">Reference proteome</keyword>
<evidence type="ECO:0000313" key="5">
    <source>
        <dbReference type="RefSeq" id="XP_052123497.1"/>
    </source>
</evidence>
<evidence type="ECO:0000313" key="4">
    <source>
        <dbReference type="Proteomes" id="UP000504606"/>
    </source>
</evidence>
<keyword evidence="1" id="KW-0862">Zinc</keyword>
<organism evidence="4 5">
    <name type="scientific">Frankliniella occidentalis</name>
    <name type="common">Western flower thrips</name>
    <name type="synonym">Euthrips occidentalis</name>
    <dbReference type="NCBI Taxonomy" id="133901"/>
    <lineage>
        <taxon>Eukaryota</taxon>
        <taxon>Metazoa</taxon>
        <taxon>Ecdysozoa</taxon>
        <taxon>Arthropoda</taxon>
        <taxon>Hexapoda</taxon>
        <taxon>Insecta</taxon>
        <taxon>Pterygota</taxon>
        <taxon>Neoptera</taxon>
        <taxon>Paraneoptera</taxon>
        <taxon>Thysanoptera</taxon>
        <taxon>Terebrantia</taxon>
        <taxon>Thripoidea</taxon>
        <taxon>Thripidae</taxon>
        <taxon>Frankliniella</taxon>
    </lineage>
</organism>
<protein>
    <submittedName>
        <fullName evidence="5">Uncharacterized protein LOC127749437</fullName>
    </submittedName>
</protein>
<dbReference type="Proteomes" id="UP000504606">
    <property type="component" value="Unplaced"/>
</dbReference>
<gene>
    <name evidence="5" type="primary">LOC127749437</name>
</gene>
<feature type="chain" id="PRO_5039161260" evidence="2">
    <location>
        <begin position="20"/>
        <end position="900"/>
    </location>
</feature>
<feature type="domain" description="C2H2-type" evidence="3">
    <location>
        <begin position="93"/>
        <end position="117"/>
    </location>
</feature>
<dbReference type="PROSITE" id="PS00028">
    <property type="entry name" value="ZINC_FINGER_C2H2_1"/>
    <property type="match status" value="2"/>
</dbReference>
<proteinExistence type="predicted"/>
<evidence type="ECO:0000256" key="2">
    <source>
        <dbReference type="SAM" id="SignalP"/>
    </source>
</evidence>
<accession>A0A9C6WPF5</accession>
<dbReference type="GeneID" id="127749437"/>
<dbReference type="OrthoDB" id="7699017at2759"/>
<dbReference type="PROSITE" id="PS50157">
    <property type="entry name" value="ZINC_FINGER_C2H2_2"/>
    <property type="match status" value="1"/>
</dbReference>
<dbReference type="PANTHER" id="PTHR31912">
    <property type="entry name" value="IP13529P"/>
    <property type="match status" value="1"/>
</dbReference>
<dbReference type="InterPro" id="IPR013087">
    <property type="entry name" value="Znf_C2H2_type"/>
</dbReference>
<keyword evidence="2" id="KW-0732">Signal</keyword>
<feature type="signal peptide" evidence="2">
    <location>
        <begin position="1"/>
        <end position="19"/>
    </location>
</feature>
<evidence type="ECO:0000259" key="3">
    <source>
        <dbReference type="PROSITE" id="PS50157"/>
    </source>
</evidence>
<reference evidence="5" key="1">
    <citation type="submission" date="2025-08" db="UniProtKB">
        <authorList>
            <consortium name="RefSeq"/>
        </authorList>
    </citation>
    <scope>IDENTIFICATION</scope>
    <source>
        <tissue evidence="5">Whole organism</tissue>
    </source>
</reference>
<sequence length="900" mass="103854">MKYCIVFAVWTLIIKMIFNCHLCDFRTPSLSSHLQHNFRHRHISSRFHCGLNDCQTDFATEASLRPHILRFHNSSCRQSLNSPLVVCNRYAKFDCSVADCKKSFEDYSEFLKHLKAHMSHGVFTSCPVEGCPKKYKNIQTFTGHMTKKHKNTSSSSQVLPQLAVVTQPAILENSVDISSTAFGDFDNDCGTEHECFDDISSDRFLETMCQFYMKLEYELMLPASTVQYIAKELSVLHSGNNNLIEKRLKRKLQHCKIKNVDEIVSYVMADNPLKKIQNELKTTYLRKETYKRHFSYVNPQRMPIHKGPYSKHFYFVPIKETVKALFSDKSISFKLSPPQFSQIEDLLLDYTDGYVFKENAFFISNPLGLHFILYQDALEIVVPIGPAKKKYKLLAVYLIIGNIPAHLRSRISTIQLVALCIEKYFNHEEFYGPIVKDLKGIETVGVDIPGVGTVKGSLVCIVGDNLGSHGLGGFVEQFSTSLYFCRFCLIKRKDFHKAGGELATFAPRTVDSYDNSLTRLAESRKKVYRGIKFDSIFNELTYFHVCRGLPPCLAHDLHEGCVTFDMKIFIDYFVDKEWFTFESLTKSLEDFNFSVKDKRDRPIPVLESHTRVKGGAWQICVFLRLFPLLVKNFILDENDPVWRAMLLLIEIVEIVLSPSIHRSYLPYLHQCITDYLHQRKTLFPEIQLRPKHHYLSHYSELTEAFGPLIRVFTLRFESKHTFFKRCIRAFRNFINPTLSLSVRHELYQAYRRSGADRHCKVNVMGDSDSFLQNYSDEIKREISSKHLSAGINECVSAEVLGTIYKKGNIVAIRQTTYQYEVEIGRILLVLYDNKDGVYLLLEKLATEFIPHLRVYEVGCKISYECISVCELMSTQSLHVYPSGSHLYVKLHHALVSDELD</sequence>
<keyword evidence="1" id="KW-0863">Zinc-finger</keyword>
<keyword evidence="1" id="KW-0479">Metal-binding</keyword>
<dbReference type="SMART" id="SM00355">
    <property type="entry name" value="ZnF_C2H2"/>
    <property type="match status" value="4"/>
</dbReference>
<dbReference type="KEGG" id="foc:127749437"/>
<dbReference type="RefSeq" id="XP_052123497.1">
    <property type="nucleotide sequence ID" value="XM_052267537.1"/>
</dbReference>